<comment type="cofactor">
    <cofactor evidence="2">
        <name>Zn(2+)</name>
        <dbReference type="ChEBI" id="CHEBI:29105"/>
    </cofactor>
</comment>
<keyword evidence="14" id="KW-0238">DNA-binding</keyword>
<evidence type="ECO:0000256" key="9">
    <source>
        <dbReference type="ARBA" id="ARBA00022603"/>
    </source>
</evidence>
<evidence type="ECO:0000259" key="22">
    <source>
        <dbReference type="Pfam" id="PF02870"/>
    </source>
</evidence>
<dbReference type="InterPro" id="IPR001497">
    <property type="entry name" value="MethylDNA_cys_MeTrfase_AS"/>
</dbReference>
<evidence type="ECO:0000256" key="13">
    <source>
        <dbReference type="ARBA" id="ARBA00022833"/>
    </source>
</evidence>
<dbReference type="KEGG" id="ddi:DDB_G0275095"/>
<dbReference type="eggNOG" id="KOG4062">
    <property type="taxonomic scope" value="Eukaryota"/>
</dbReference>
<dbReference type="AlphaFoldDB" id="Q869W1"/>
<comment type="catalytic activity">
    <reaction evidence="19">
        <text>a 6-O-methyl-2'-deoxyguanosine in DNA + L-cysteinyl-[protein] = S-methyl-L-cysteinyl-[protein] + a 2'-deoxyguanosine in DNA</text>
        <dbReference type="Rhea" id="RHEA:24000"/>
        <dbReference type="Rhea" id="RHEA-COMP:10131"/>
        <dbReference type="Rhea" id="RHEA-COMP:10132"/>
        <dbReference type="Rhea" id="RHEA-COMP:11367"/>
        <dbReference type="Rhea" id="RHEA-COMP:11368"/>
        <dbReference type="ChEBI" id="CHEBI:29950"/>
        <dbReference type="ChEBI" id="CHEBI:82612"/>
        <dbReference type="ChEBI" id="CHEBI:85445"/>
        <dbReference type="ChEBI" id="CHEBI:85448"/>
        <dbReference type="EC" id="2.1.1.63"/>
    </reaction>
</comment>
<evidence type="ECO:0000256" key="17">
    <source>
        <dbReference type="ARBA" id="ARBA00030795"/>
    </source>
</evidence>
<dbReference type="RefSeq" id="XP_643763.1">
    <property type="nucleotide sequence ID" value="XM_638671.1"/>
</dbReference>
<dbReference type="PANTHER" id="PTHR10815">
    <property type="entry name" value="METHYLATED-DNA--PROTEIN-CYSTEINE METHYLTRANSFERASE"/>
    <property type="match status" value="1"/>
</dbReference>
<keyword evidence="12" id="KW-0227">DNA damage</keyword>
<feature type="region of interest" description="Disordered" evidence="20">
    <location>
        <begin position="1"/>
        <end position="34"/>
    </location>
</feature>
<dbReference type="InterPro" id="IPR014048">
    <property type="entry name" value="MethylDNA_cys_MeTrfase_DNA-bd"/>
</dbReference>
<comment type="caution">
    <text evidence="23">The sequence shown here is derived from an EMBL/GenBank/DDBJ whole genome shotgun (WGS) entry which is preliminary data.</text>
</comment>
<evidence type="ECO:0000259" key="21">
    <source>
        <dbReference type="Pfam" id="PF01035"/>
    </source>
</evidence>
<keyword evidence="10" id="KW-0808">Transferase</keyword>
<sequence length="205" mass="23518">MNNKIRKSIENNNNNNDDDDDDNNKKLKIEKEEKEEKEEEIKIINSFILKSPIGALKITADDKSLHGIRLYESKNLDEECKNKTNNKIILQINQELDQYFNGKLQEFKTPINLELGTEFQRKVWTHLRTIPYGSTLSYSSVATQLGLDKKYARAIATSCRLNIFLLLVPCHRIISSNGKVIGYSGKKGIDKQFILSNIEKANIKT</sequence>
<dbReference type="GO" id="GO:0003677">
    <property type="term" value="F:DNA binding"/>
    <property type="evidence" value="ECO:0007669"/>
    <property type="project" value="UniProtKB-KW"/>
</dbReference>
<dbReference type="PaxDb" id="44689-DDB0232973"/>
<protein>
    <recommendedName>
        <fullName evidence="7">Methylated-DNA--protein-cysteine methyltransferase</fullName>
        <ecNumber evidence="6">2.1.1.63</ecNumber>
    </recommendedName>
    <alternativeName>
        <fullName evidence="17">6-O-methylguanine-DNA methyltransferase</fullName>
    </alternativeName>
    <alternativeName>
        <fullName evidence="18">O-6-methylguanine-DNA-alkyltransferase</fullName>
    </alternativeName>
</protein>
<dbReference type="GO" id="GO:0032259">
    <property type="term" value="P:methylation"/>
    <property type="evidence" value="ECO:0007669"/>
    <property type="project" value="UniProtKB-KW"/>
</dbReference>
<dbReference type="InterPro" id="IPR008332">
    <property type="entry name" value="MethylG_MeTrfase_N"/>
</dbReference>
<name>Q869W1_DICDI</name>
<dbReference type="SUPFAM" id="SSF53155">
    <property type="entry name" value="Methylated DNA-protein cysteine methyltransferase domain"/>
    <property type="match status" value="1"/>
</dbReference>
<comment type="catalytic activity">
    <reaction evidence="1">
        <text>a 4-O-methyl-thymidine in DNA + L-cysteinyl-[protein] = a thymidine in DNA + S-methyl-L-cysteinyl-[protein]</text>
        <dbReference type="Rhea" id="RHEA:53428"/>
        <dbReference type="Rhea" id="RHEA-COMP:10131"/>
        <dbReference type="Rhea" id="RHEA-COMP:10132"/>
        <dbReference type="Rhea" id="RHEA-COMP:13555"/>
        <dbReference type="Rhea" id="RHEA-COMP:13556"/>
        <dbReference type="ChEBI" id="CHEBI:29950"/>
        <dbReference type="ChEBI" id="CHEBI:82612"/>
        <dbReference type="ChEBI" id="CHEBI:137386"/>
        <dbReference type="ChEBI" id="CHEBI:137387"/>
        <dbReference type="EC" id="2.1.1.63"/>
    </reaction>
</comment>
<dbReference type="PRO" id="PR:Q869W1"/>
<evidence type="ECO:0000256" key="1">
    <source>
        <dbReference type="ARBA" id="ARBA00001286"/>
    </source>
</evidence>
<dbReference type="GO" id="GO:0003908">
    <property type="term" value="F:methylated-DNA-[protein]-cysteine S-methyltransferase activity"/>
    <property type="evidence" value="ECO:0000250"/>
    <property type="project" value="dictyBase"/>
</dbReference>
<evidence type="ECO:0000256" key="20">
    <source>
        <dbReference type="SAM" id="MobiDB-lite"/>
    </source>
</evidence>
<dbReference type="Gene3D" id="1.10.10.10">
    <property type="entry name" value="Winged helix-like DNA-binding domain superfamily/Winged helix DNA-binding domain"/>
    <property type="match status" value="1"/>
</dbReference>
<evidence type="ECO:0000256" key="6">
    <source>
        <dbReference type="ARBA" id="ARBA00011918"/>
    </source>
</evidence>
<keyword evidence="8" id="KW-0597">Phosphoprotein</keyword>
<evidence type="ECO:0000256" key="10">
    <source>
        <dbReference type="ARBA" id="ARBA00022679"/>
    </source>
</evidence>
<dbReference type="NCBIfam" id="TIGR00589">
    <property type="entry name" value="ogt"/>
    <property type="match status" value="1"/>
</dbReference>
<dbReference type="PROSITE" id="PS00374">
    <property type="entry name" value="MGMT"/>
    <property type="match status" value="1"/>
</dbReference>
<comment type="function">
    <text evidence="3">Involved in the cellular defense against the biological effects of O6-methylguanine (O6-MeG) and O4-methylthymine (O4-MeT) in DNA. Repairs the methylated nucleobase in DNA by stoichiometrically transferring the methyl group to a cysteine residue in the enzyme. This is a suicide reaction: the enzyme is irreversibly inactivated.</text>
</comment>
<feature type="domain" description="Methylguanine DNA methyltransferase ribonuclease-like" evidence="22">
    <location>
        <begin position="49"/>
        <end position="112"/>
    </location>
</feature>
<dbReference type="Gene3D" id="3.30.160.70">
    <property type="entry name" value="Methylated DNA-protein cysteine methyltransferase domain"/>
    <property type="match status" value="1"/>
</dbReference>
<reference evidence="23 24" key="1">
    <citation type="journal article" date="2005" name="Nature">
        <title>The genome of the social amoeba Dictyostelium discoideum.</title>
        <authorList>
            <consortium name="The Dictyostelium discoideum Sequencing Consortium"/>
            <person name="Eichinger L."/>
            <person name="Pachebat J.A."/>
            <person name="Glockner G."/>
            <person name="Rajandream M.A."/>
            <person name="Sucgang R."/>
            <person name="Berriman M."/>
            <person name="Song J."/>
            <person name="Olsen R."/>
            <person name="Szafranski K."/>
            <person name="Xu Q."/>
            <person name="Tunggal B."/>
            <person name="Kummerfeld S."/>
            <person name="Madera M."/>
            <person name="Konfortov B.A."/>
            <person name="Rivero F."/>
            <person name="Bankier A.T."/>
            <person name="Lehmann R."/>
            <person name="Hamlin N."/>
            <person name="Davies R."/>
            <person name="Gaudet P."/>
            <person name="Fey P."/>
            <person name="Pilcher K."/>
            <person name="Chen G."/>
            <person name="Saunders D."/>
            <person name="Sodergren E."/>
            <person name="Davis P."/>
            <person name="Kerhornou A."/>
            <person name="Nie X."/>
            <person name="Hall N."/>
            <person name="Anjard C."/>
            <person name="Hemphill L."/>
            <person name="Bason N."/>
            <person name="Farbrother P."/>
            <person name="Desany B."/>
            <person name="Just E."/>
            <person name="Morio T."/>
            <person name="Rost R."/>
            <person name="Churcher C."/>
            <person name="Cooper J."/>
            <person name="Haydock S."/>
            <person name="van Driessche N."/>
            <person name="Cronin A."/>
            <person name="Goodhead I."/>
            <person name="Muzny D."/>
            <person name="Mourier T."/>
            <person name="Pain A."/>
            <person name="Lu M."/>
            <person name="Harper D."/>
            <person name="Lindsay R."/>
            <person name="Hauser H."/>
            <person name="James K."/>
            <person name="Quiles M."/>
            <person name="Madan Babu M."/>
            <person name="Saito T."/>
            <person name="Buchrieser C."/>
            <person name="Wardroper A."/>
            <person name="Felder M."/>
            <person name="Thangavelu M."/>
            <person name="Johnson D."/>
            <person name="Knights A."/>
            <person name="Loulseged H."/>
            <person name="Mungall K."/>
            <person name="Oliver K."/>
            <person name="Price C."/>
            <person name="Quail M.A."/>
            <person name="Urushihara H."/>
            <person name="Hernandez J."/>
            <person name="Rabbinowitsch E."/>
            <person name="Steffen D."/>
            <person name="Sanders M."/>
            <person name="Ma J."/>
            <person name="Kohara Y."/>
            <person name="Sharp S."/>
            <person name="Simmonds M."/>
            <person name="Spiegler S."/>
            <person name="Tivey A."/>
            <person name="Sugano S."/>
            <person name="White B."/>
            <person name="Walker D."/>
            <person name="Woodward J."/>
            <person name="Winckler T."/>
            <person name="Tanaka Y."/>
            <person name="Shaulsky G."/>
            <person name="Schleicher M."/>
            <person name="Weinstock G."/>
            <person name="Rosenthal A."/>
            <person name="Cox E.C."/>
            <person name="Chisholm R.L."/>
            <person name="Gibbs R."/>
            <person name="Loomis W.F."/>
            <person name="Platzer M."/>
            <person name="Kay R.R."/>
            <person name="Williams J."/>
            <person name="Dear P.H."/>
            <person name="Noegel A.A."/>
            <person name="Barrell B."/>
            <person name="Kuspa A."/>
        </authorList>
    </citation>
    <scope>NUCLEOTIDE SEQUENCE [LARGE SCALE GENOMIC DNA]</scope>
    <source>
        <strain evidence="23 24">AX4</strain>
    </source>
</reference>
<keyword evidence="15" id="KW-0234">DNA repair</keyword>
<evidence type="ECO:0000256" key="4">
    <source>
        <dbReference type="ARBA" id="ARBA00004123"/>
    </source>
</evidence>
<evidence type="ECO:0000256" key="19">
    <source>
        <dbReference type="ARBA" id="ARBA00049348"/>
    </source>
</evidence>
<accession>Q554E8</accession>
<evidence type="ECO:0000313" key="24">
    <source>
        <dbReference type="Proteomes" id="UP000002195"/>
    </source>
</evidence>
<dbReference type="Pfam" id="PF02870">
    <property type="entry name" value="Methyltransf_1N"/>
    <property type="match status" value="1"/>
</dbReference>
<evidence type="ECO:0000256" key="15">
    <source>
        <dbReference type="ARBA" id="ARBA00023204"/>
    </source>
</evidence>
<evidence type="ECO:0000256" key="14">
    <source>
        <dbReference type="ARBA" id="ARBA00023125"/>
    </source>
</evidence>
<evidence type="ECO:0000256" key="3">
    <source>
        <dbReference type="ARBA" id="ARBA00003317"/>
    </source>
</evidence>
<dbReference type="Pfam" id="PF01035">
    <property type="entry name" value="DNA_binding_1"/>
    <property type="match status" value="1"/>
</dbReference>
<dbReference type="SMR" id="Q869W1"/>
<dbReference type="Proteomes" id="UP000002195">
    <property type="component" value="Unassembled WGS sequence"/>
</dbReference>
<dbReference type="InterPro" id="IPR036217">
    <property type="entry name" value="MethylDNA_cys_MeTrfase_DNAb"/>
</dbReference>
<evidence type="ECO:0000256" key="18">
    <source>
        <dbReference type="ARBA" id="ARBA00031621"/>
    </source>
</evidence>
<dbReference type="FunFam" id="1.10.10.10:FF:000214">
    <property type="entry name" value="Methylated-DNA--protein-cysteine methyltransferase"/>
    <property type="match status" value="1"/>
</dbReference>
<dbReference type="VEuPathDB" id="AmoebaDB:DDB_G0275095"/>
<dbReference type="InterPro" id="IPR036631">
    <property type="entry name" value="MGMT_N_sf"/>
</dbReference>
<proteinExistence type="inferred from homology"/>
<dbReference type="STRING" id="44689.Q869W1"/>
<dbReference type="GO" id="GO:0005634">
    <property type="term" value="C:nucleus"/>
    <property type="evidence" value="ECO:0007669"/>
    <property type="project" value="UniProtKB-SubCell"/>
</dbReference>
<dbReference type="GeneID" id="8619808"/>
<evidence type="ECO:0000313" key="23">
    <source>
        <dbReference type="EMBL" id="EAL69828.1"/>
    </source>
</evidence>
<dbReference type="dictyBase" id="DDB_G0275095">
    <property type="gene designation" value="mgmt"/>
</dbReference>
<dbReference type="HOGENOM" id="CLU_000445_52_2_1"/>
<feature type="compositionally biased region" description="Basic and acidic residues" evidence="20">
    <location>
        <begin position="23"/>
        <end position="34"/>
    </location>
</feature>
<evidence type="ECO:0000256" key="2">
    <source>
        <dbReference type="ARBA" id="ARBA00001947"/>
    </source>
</evidence>
<dbReference type="PANTHER" id="PTHR10815:SF13">
    <property type="entry name" value="METHYLATED-DNA--PROTEIN-CYSTEINE METHYLTRANSFERASE"/>
    <property type="match status" value="1"/>
</dbReference>
<keyword evidence="16" id="KW-0539">Nucleus</keyword>
<evidence type="ECO:0000256" key="8">
    <source>
        <dbReference type="ARBA" id="ARBA00022553"/>
    </source>
</evidence>
<comment type="similarity">
    <text evidence="5">Belongs to the MGMT family.</text>
</comment>
<dbReference type="EC" id="2.1.1.63" evidence="6"/>
<dbReference type="CDD" id="cd06445">
    <property type="entry name" value="ATase"/>
    <property type="match status" value="1"/>
</dbReference>
<dbReference type="InterPro" id="IPR036388">
    <property type="entry name" value="WH-like_DNA-bd_sf"/>
</dbReference>
<evidence type="ECO:0000256" key="16">
    <source>
        <dbReference type="ARBA" id="ARBA00023242"/>
    </source>
</evidence>
<keyword evidence="9" id="KW-0489">Methyltransferase</keyword>
<evidence type="ECO:0000256" key="7">
    <source>
        <dbReference type="ARBA" id="ARBA00015377"/>
    </source>
</evidence>
<feature type="domain" description="Methylated-DNA-[protein]-cysteine S-methyltransferase DNA binding" evidence="21">
    <location>
        <begin position="118"/>
        <end position="199"/>
    </location>
</feature>
<dbReference type="GO" id="GO:0046872">
    <property type="term" value="F:metal ion binding"/>
    <property type="evidence" value="ECO:0007669"/>
    <property type="project" value="UniProtKB-KW"/>
</dbReference>
<keyword evidence="13" id="KW-0862">Zinc</keyword>
<dbReference type="SUPFAM" id="SSF46767">
    <property type="entry name" value="Methylated DNA-protein cysteine methyltransferase, C-terminal domain"/>
    <property type="match status" value="1"/>
</dbReference>
<dbReference type="OMA" id="FEKRVWS"/>
<dbReference type="FunFam" id="3.30.160.70:FF:000001">
    <property type="entry name" value="Methylated-DNA--protein-cysteine methyltransferase"/>
    <property type="match status" value="1"/>
</dbReference>
<organism evidence="23 24">
    <name type="scientific">Dictyostelium discoideum</name>
    <name type="common">Social amoeba</name>
    <dbReference type="NCBI Taxonomy" id="44689"/>
    <lineage>
        <taxon>Eukaryota</taxon>
        <taxon>Amoebozoa</taxon>
        <taxon>Evosea</taxon>
        <taxon>Eumycetozoa</taxon>
        <taxon>Dictyostelia</taxon>
        <taxon>Dictyosteliales</taxon>
        <taxon>Dictyosteliaceae</taxon>
        <taxon>Dictyostelium</taxon>
    </lineage>
</organism>
<evidence type="ECO:0000256" key="5">
    <source>
        <dbReference type="ARBA" id="ARBA00008711"/>
    </source>
</evidence>
<keyword evidence="24" id="KW-1185">Reference proteome</keyword>
<accession>Q869W1</accession>
<dbReference type="PhylomeDB" id="Q869W1"/>
<gene>
    <name evidence="23" type="primary">mgmt</name>
    <name evidence="23" type="ORF">DDB_G0275095</name>
</gene>
<keyword evidence="11" id="KW-0479">Metal-binding</keyword>
<comment type="subcellular location">
    <subcellularLocation>
        <location evidence="4">Nucleus</location>
    </subcellularLocation>
</comment>
<dbReference type="EMBL" id="AAFI02000013">
    <property type="protein sequence ID" value="EAL69828.1"/>
    <property type="molecule type" value="Genomic_DNA"/>
</dbReference>
<dbReference type="GO" id="GO:0006307">
    <property type="term" value="P:DNA alkylation repair"/>
    <property type="evidence" value="ECO:0000250"/>
    <property type="project" value="dictyBase"/>
</dbReference>
<dbReference type="InParanoid" id="Q869W1"/>
<evidence type="ECO:0000256" key="11">
    <source>
        <dbReference type="ARBA" id="ARBA00022723"/>
    </source>
</evidence>
<evidence type="ECO:0000256" key="12">
    <source>
        <dbReference type="ARBA" id="ARBA00022763"/>
    </source>
</evidence>